<reference evidence="2 3" key="1">
    <citation type="submission" date="2016-10" db="EMBL/GenBank/DDBJ databases">
        <authorList>
            <person name="de Groot N.N."/>
        </authorList>
    </citation>
    <scope>NUCLEOTIDE SEQUENCE [LARGE SCALE GENOMIC DNA]</scope>
    <source>
        <strain evidence="2 3">WG7</strain>
    </source>
</reference>
<dbReference type="InterPro" id="IPR026889">
    <property type="entry name" value="Zn_Tnp"/>
</dbReference>
<evidence type="ECO:0000313" key="3">
    <source>
        <dbReference type="Proteomes" id="UP000198945"/>
    </source>
</evidence>
<dbReference type="AlphaFoldDB" id="A0A1G8MN96"/>
<organism evidence="2 3">
    <name type="scientific">Halanaerobium congolense</name>
    <dbReference type="NCBI Taxonomy" id="54121"/>
    <lineage>
        <taxon>Bacteria</taxon>
        <taxon>Bacillati</taxon>
        <taxon>Bacillota</taxon>
        <taxon>Clostridia</taxon>
        <taxon>Halanaerobiales</taxon>
        <taxon>Halanaerobiaceae</taxon>
        <taxon>Halanaerobium</taxon>
    </lineage>
</organism>
<dbReference type="Proteomes" id="UP000198945">
    <property type="component" value="Unassembled WGS sequence"/>
</dbReference>
<evidence type="ECO:0000259" key="1">
    <source>
        <dbReference type="Pfam" id="PF14319"/>
    </source>
</evidence>
<dbReference type="EMBL" id="FNEH01000012">
    <property type="protein sequence ID" value="SDI69403.1"/>
    <property type="molecule type" value="Genomic_DNA"/>
</dbReference>
<dbReference type="Pfam" id="PF14319">
    <property type="entry name" value="Zn_Tnp_IS91"/>
    <property type="match status" value="1"/>
</dbReference>
<name>A0A1G8MN96_9FIRM</name>
<evidence type="ECO:0000313" key="2">
    <source>
        <dbReference type="EMBL" id="SDI69403.1"/>
    </source>
</evidence>
<dbReference type="RefSeq" id="WP_176760726.1">
    <property type="nucleotide sequence ID" value="NZ_FNEH01000012.1"/>
</dbReference>
<feature type="non-terminal residue" evidence="2">
    <location>
        <position position="93"/>
    </location>
</feature>
<gene>
    <name evidence="2" type="ORF">SAMN04515654_1121</name>
</gene>
<feature type="domain" description="Transposase zinc-binding" evidence="1">
    <location>
        <begin position="15"/>
        <end position="93"/>
    </location>
</feature>
<protein>
    <submittedName>
        <fullName evidence="2">Transposase zinc-binding domain-containing protein</fullName>
    </submittedName>
</protein>
<proteinExistence type="predicted"/>
<sequence length="93" mass="10759">MSKNKSKNHPKIKTILNDHWEEFKIKYLPGKVPTDMLDHVVDQVEKSMSCGNPENGYAKYKCLDCGEEHVVSFSCKSRFCSRCGKVYVDKWVD</sequence>
<accession>A0A1G8MN96</accession>